<dbReference type="GO" id="GO:0003924">
    <property type="term" value="F:GTPase activity"/>
    <property type="evidence" value="ECO:0007669"/>
    <property type="project" value="UniProtKB-UniRule"/>
</dbReference>
<dbReference type="GO" id="GO:0005737">
    <property type="term" value="C:cytoplasm"/>
    <property type="evidence" value="ECO:0007669"/>
    <property type="project" value="UniProtKB-SubCell"/>
</dbReference>
<comment type="subunit">
    <text evidence="8">Homodimer. Heterotetramer of two MnmE and two MnmG subunits.</text>
</comment>
<evidence type="ECO:0000256" key="4">
    <source>
        <dbReference type="ARBA" id="ARBA00022801"/>
    </source>
</evidence>
<feature type="binding site" evidence="8">
    <location>
        <begin position="252"/>
        <end position="258"/>
    </location>
    <ligand>
        <name>GTP</name>
        <dbReference type="ChEBI" id="CHEBI:37565"/>
    </ligand>
</feature>
<reference evidence="11" key="2">
    <citation type="submission" date="2023-01" db="EMBL/GenBank/DDBJ databases">
        <authorList>
            <person name="Sun Q."/>
            <person name="Evtushenko L."/>
        </authorList>
    </citation>
    <scope>NUCLEOTIDE SEQUENCE</scope>
    <source>
        <strain evidence="11">VKM B-2347</strain>
    </source>
</reference>
<gene>
    <name evidence="8 11" type="primary">mnmE</name>
    <name evidence="8" type="synonym">trmE</name>
    <name evidence="11" type="ORF">GCM10008179_24980</name>
</gene>
<dbReference type="InterPro" id="IPR027417">
    <property type="entry name" value="P-loop_NTPase"/>
</dbReference>
<dbReference type="InterPro" id="IPR027266">
    <property type="entry name" value="TrmE/GcvT-like"/>
</dbReference>
<evidence type="ECO:0000313" key="12">
    <source>
        <dbReference type="Proteomes" id="UP001143372"/>
    </source>
</evidence>
<feature type="binding site" evidence="8">
    <location>
        <position position="29"/>
    </location>
    <ligand>
        <name>(6S)-5-formyl-5,6,7,8-tetrahydrofolate</name>
        <dbReference type="ChEBI" id="CHEBI:57457"/>
    </ligand>
</feature>
<evidence type="ECO:0000256" key="5">
    <source>
        <dbReference type="ARBA" id="ARBA00022842"/>
    </source>
</evidence>
<accession>A0A9W6MWH4</accession>
<dbReference type="GO" id="GO:0005525">
    <property type="term" value="F:GTP binding"/>
    <property type="evidence" value="ECO:0007669"/>
    <property type="project" value="UniProtKB-UniRule"/>
</dbReference>
<dbReference type="InterPro" id="IPR027368">
    <property type="entry name" value="MnmE_dom2"/>
</dbReference>
<dbReference type="InterPro" id="IPR025867">
    <property type="entry name" value="MnmE_helical"/>
</dbReference>
<dbReference type="GO" id="GO:0030488">
    <property type="term" value="P:tRNA methylation"/>
    <property type="evidence" value="ECO:0007669"/>
    <property type="project" value="TreeGrafter"/>
</dbReference>
<dbReference type="Gene3D" id="3.40.50.300">
    <property type="entry name" value="P-loop containing nucleotide triphosphate hydrolases"/>
    <property type="match status" value="1"/>
</dbReference>
<comment type="similarity">
    <text evidence="1 8 9">Belongs to the TRAFAC class TrmE-Era-EngA-EngB-Septin-like GTPase superfamily. TrmE GTPase family.</text>
</comment>
<keyword evidence="3 8" id="KW-0547">Nucleotide-binding</keyword>
<evidence type="ECO:0000259" key="10">
    <source>
        <dbReference type="PROSITE" id="PS51709"/>
    </source>
</evidence>
<dbReference type="Gene3D" id="3.30.1360.120">
    <property type="entry name" value="Probable tRNA modification gtpase trme, domain 1"/>
    <property type="match status" value="1"/>
</dbReference>
<comment type="caution">
    <text evidence="11">The sequence shown here is derived from an EMBL/GenBank/DDBJ whole genome shotgun (WGS) entry which is preliminary data.</text>
</comment>
<evidence type="ECO:0000256" key="7">
    <source>
        <dbReference type="ARBA" id="ARBA00023134"/>
    </source>
</evidence>
<dbReference type="GO" id="GO:0046872">
    <property type="term" value="F:metal ion binding"/>
    <property type="evidence" value="ECO:0007669"/>
    <property type="project" value="UniProtKB-KW"/>
</dbReference>
<feature type="binding site" evidence="8">
    <location>
        <position position="237"/>
    </location>
    <ligand>
        <name>Mg(2+)</name>
        <dbReference type="ChEBI" id="CHEBI:18420"/>
    </ligand>
</feature>
<keyword evidence="8" id="KW-0479">Metal-binding</keyword>
<evidence type="ECO:0000256" key="8">
    <source>
        <dbReference type="HAMAP-Rule" id="MF_00379"/>
    </source>
</evidence>
<feature type="binding site" evidence="8">
    <location>
        <begin position="346"/>
        <end position="348"/>
    </location>
    <ligand>
        <name>GTP</name>
        <dbReference type="ChEBI" id="CHEBI:37565"/>
    </ligand>
</feature>
<comment type="cofactor">
    <cofactor evidence="8">
        <name>K(+)</name>
        <dbReference type="ChEBI" id="CHEBI:29103"/>
    </cofactor>
    <text evidence="8">Binds 1 potassium ion per subunit.</text>
</comment>
<evidence type="ECO:0000256" key="9">
    <source>
        <dbReference type="RuleBase" id="RU003313"/>
    </source>
</evidence>
<dbReference type="CDD" id="cd04164">
    <property type="entry name" value="trmE"/>
    <property type="match status" value="1"/>
</dbReference>
<dbReference type="SUPFAM" id="SSF116878">
    <property type="entry name" value="TrmE connector domain"/>
    <property type="match status" value="1"/>
</dbReference>
<dbReference type="CDD" id="cd14858">
    <property type="entry name" value="TrmE_N"/>
    <property type="match status" value="1"/>
</dbReference>
<feature type="binding site" evidence="8">
    <location>
        <position position="87"/>
    </location>
    <ligand>
        <name>(6S)-5-formyl-5,6,7,8-tetrahydrofolate</name>
        <dbReference type="ChEBI" id="CHEBI:57457"/>
    </ligand>
</feature>
<keyword evidence="12" id="KW-1185">Reference proteome</keyword>
<feature type="binding site" evidence="8">
    <location>
        <position position="258"/>
    </location>
    <ligand>
        <name>Mg(2+)</name>
        <dbReference type="ChEBI" id="CHEBI:18420"/>
    </ligand>
</feature>
<sequence>MNQSSASGGRDTIAALSTAPGRAAIAVIRISGPQAGATLDALAGARPAPRRASFRALRHPRTSEVVDQGVALWLPGPASATGEDLCELQIHGGRATVAATLDAVLSVEGVRMAEPGEFTRRAFLSGRMDLAEVEGLADLLSAETENQRRQALLQSSGALSARIEGWREQLISAMALVEAGIDFSDEGEVTEHARSLARDELSTLAGDMNAALADTRAERLRDGFRVAIVGRSNAGKSSLLNALARREAAIVAAEPGTTRDVIEVHLDLEGLPVILVDTAGIRDAGDAAEREGVRRAGQQAAAADLVLWLEDPADRAEPEVGGTVWRVTNKIDLADQPFADTDHRISARTGAGLDVLISAIAAAARDALSSEDVGVTRARHRDALRTAVASLDRCLSGWDDLADEIVAELLRRAAEELGRITGRVGVEDVLDKLFASFCIGK</sequence>
<dbReference type="Pfam" id="PF10396">
    <property type="entry name" value="TrmE_N"/>
    <property type="match status" value="1"/>
</dbReference>
<evidence type="ECO:0000256" key="6">
    <source>
        <dbReference type="ARBA" id="ARBA00022958"/>
    </source>
</evidence>
<dbReference type="HAMAP" id="MF_00379">
    <property type="entry name" value="GTPase_MnmE"/>
    <property type="match status" value="1"/>
</dbReference>
<dbReference type="InterPro" id="IPR031168">
    <property type="entry name" value="G_TrmE"/>
</dbReference>
<feature type="binding site" evidence="8">
    <location>
        <begin position="233"/>
        <end position="238"/>
    </location>
    <ligand>
        <name>GTP</name>
        <dbReference type="ChEBI" id="CHEBI:37565"/>
    </ligand>
</feature>
<keyword evidence="8" id="KW-0963">Cytoplasm</keyword>
<dbReference type="GO" id="GO:0002098">
    <property type="term" value="P:tRNA wobble uridine modification"/>
    <property type="evidence" value="ECO:0007669"/>
    <property type="project" value="TreeGrafter"/>
</dbReference>
<dbReference type="NCBIfam" id="TIGR00231">
    <property type="entry name" value="small_GTP"/>
    <property type="match status" value="1"/>
</dbReference>
<dbReference type="InterPro" id="IPR005225">
    <property type="entry name" value="Small_GTP-bd"/>
</dbReference>
<evidence type="ECO:0000256" key="2">
    <source>
        <dbReference type="ARBA" id="ARBA00022694"/>
    </source>
</evidence>
<dbReference type="NCBIfam" id="NF003661">
    <property type="entry name" value="PRK05291.1-3"/>
    <property type="match status" value="1"/>
</dbReference>
<comment type="subcellular location">
    <subcellularLocation>
        <location evidence="8">Cytoplasm</location>
    </subcellularLocation>
</comment>
<dbReference type="Pfam" id="PF01926">
    <property type="entry name" value="MMR_HSR1"/>
    <property type="match status" value="1"/>
</dbReference>
<dbReference type="SUPFAM" id="SSF52540">
    <property type="entry name" value="P-loop containing nucleoside triphosphate hydrolases"/>
    <property type="match status" value="1"/>
</dbReference>
<organism evidence="11 12">
    <name type="scientific">Hansschlegelia plantiphila</name>
    <dbReference type="NCBI Taxonomy" id="374655"/>
    <lineage>
        <taxon>Bacteria</taxon>
        <taxon>Pseudomonadati</taxon>
        <taxon>Pseudomonadota</taxon>
        <taxon>Alphaproteobacteria</taxon>
        <taxon>Hyphomicrobiales</taxon>
        <taxon>Methylopilaceae</taxon>
        <taxon>Hansschlegelia</taxon>
    </lineage>
</organism>
<dbReference type="InterPro" id="IPR018948">
    <property type="entry name" value="GTP-bd_TrmE_N"/>
</dbReference>
<feature type="binding site" evidence="8">
    <location>
        <position position="441"/>
    </location>
    <ligand>
        <name>(6S)-5-formyl-5,6,7,8-tetrahydrofolate</name>
        <dbReference type="ChEBI" id="CHEBI:57457"/>
    </ligand>
</feature>
<dbReference type="Proteomes" id="UP001143372">
    <property type="component" value="Unassembled WGS sequence"/>
</dbReference>
<feature type="binding site" evidence="8">
    <location>
        <position position="127"/>
    </location>
    <ligand>
        <name>(6S)-5-formyl-5,6,7,8-tetrahydrofolate</name>
        <dbReference type="ChEBI" id="CHEBI:57457"/>
    </ligand>
</feature>
<dbReference type="EMBL" id="BSFI01000008">
    <property type="protein sequence ID" value="GLK68860.1"/>
    <property type="molecule type" value="Genomic_DNA"/>
</dbReference>
<evidence type="ECO:0000256" key="3">
    <source>
        <dbReference type="ARBA" id="ARBA00022741"/>
    </source>
</evidence>
<feature type="domain" description="TrmE-type G" evidence="10">
    <location>
        <begin position="223"/>
        <end position="365"/>
    </location>
</feature>
<feature type="binding site" evidence="8">
    <location>
        <begin position="277"/>
        <end position="280"/>
    </location>
    <ligand>
        <name>GTP</name>
        <dbReference type="ChEBI" id="CHEBI:37565"/>
    </ligand>
</feature>
<dbReference type="NCBIfam" id="TIGR00450">
    <property type="entry name" value="mnmE_trmE_thdF"/>
    <property type="match status" value="1"/>
</dbReference>
<dbReference type="AlphaFoldDB" id="A0A9W6MWH4"/>
<dbReference type="PROSITE" id="PS51709">
    <property type="entry name" value="G_TRME"/>
    <property type="match status" value="1"/>
</dbReference>
<dbReference type="Gene3D" id="1.20.120.430">
    <property type="entry name" value="tRNA modification GTPase MnmE domain 2"/>
    <property type="match status" value="1"/>
</dbReference>
<comment type="function">
    <text evidence="8">Exhibits a very high intrinsic GTPase hydrolysis rate. Involved in the addition of a carboxymethylaminomethyl (cmnm) group at the wobble position (U34) of certain tRNAs, forming tRNA-cmnm(5)s(2)U34.</text>
</comment>
<name>A0A9W6MWH4_9HYPH</name>
<keyword evidence="2 8" id="KW-0819">tRNA processing</keyword>
<proteinExistence type="inferred from homology"/>
<dbReference type="PANTHER" id="PTHR42714:SF2">
    <property type="entry name" value="TRNA MODIFICATION GTPASE GTPBP3, MITOCHONDRIAL"/>
    <property type="match status" value="1"/>
</dbReference>
<keyword evidence="6 8" id="KW-0630">Potassium</keyword>
<evidence type="ECO:0000256" key="1">
    <source>
        <dbReference type="ARBA" id="ARBA00011043"/>
    </source>
</evidence>
<comment type="caution">
    <text evidence="8">Lacks conserved residue(s) required for the propagation of feature annotation.</text>
</comment>
<evidence type="ECO:0000313" key="11">
    <source>
        <dbReference type="EMBL" id="GLK68860.1"/>
    </source>
</evidence>
<dbReference type="PANTHER" id="PTHR42714">
    <property type="entry name" value="TRNA MODIFICATION GTPASE GTPBP3"/>
    <property type="match status" value="1"/>
</dbReference>
<protein>
    <recommendedName>
        <fullName evidence="8">tRNA modification GTPase MnmE</fullName>
        <ecNumber evidence="8">3.6.-.-</ecNumber>
    </recommendedName>
</protein>
<dbReference type="InterPro" id="IPR004520">
    <property type="entry name" value="GTPase_MnmE"/>
</dbReference>
<dbReference type="InterPro" id="IPR006073">
    <property type="entry name" value="GTP-bd"/>
</dbReference>
<keyword evidence="7 8" id="KW-0342">GTP-binding</keyword>
<keyword evidence="5 8" id="KW-0460">Magnesium</keyword>
<dbReference type="Pfam" id="PF12631">
    <property type="entry name" value="MnmE_helical"/>
    <property type="match status" value="1"/>
</dbReference>
<dbReference type="RefSeq" id="WP_271169075.1">
    <property type="nucleotide sequence ID" value="NZ_BSFI01000008.1"/>
</dbReference>
<reference evidence="11" key="1">
    <citation type="journal article" date="2014" name="Int. J. Syst. Evol. Microbiol.">
        <title>Complete genome sequence of Corynebacterium casei LMG S-19264T (=DSM 44701T), isolated from a smear-ripened cheese.</title>
        <authorList>
            <consortium name="US DOE Joint Genome Institute (JGI-PGF)"/>
            <person name="Walter F."/>
            <person name="Albersmeier A."/>
            <person name="Kalinowski J."/>
            <person name="Ruckert C."/>
        </authorList>
    </citation>
    <scope>NUCLEOTIDE SEQUENCE</scope>
    <source>
        <strain evidence="11">VKM B-2347</strain>
    </source>
</reference>
<dbReference type="FunFam" id="3.30.1360.120:FF:000007">
    <property type="entry name" value="tRNA modification GTPase GTPBP3, mitochondrial"/>
    <property type="match status" value="1"/>
</dbReference>
<keyword evidence="4 8" id="KW-0378">Hydrolase</keyword>
<dbReference type="EC" id="3.6.-.-" evidence="8"/>